<evidence type="ECO:0008006" key="3">
    <source>
        <dbReference type="Google" id="ProtNLM"/>
    </source>
</evidence>
<name>A0ABN2GRJ4_9ACTN</name>
<organism evidence="1 2">
    <name type="scientific">Nonomuraea maheshkhaliensis</name>
    <dbReference type="NCBI Taxonomy" id="419590"/>
    <lineage>
        <taxon>Bacteria</taxon>
        <taxon>Bacillati</taxon>
        <taxon>Actinomycetota</taxon>
        <taxon>Actinomycetes</taxon>
        <taxon>Streptosporangiales</taxon>
        <taxon>Streptosporangiaceae</taxon>
        <taxon>Nonomuraea</taxon>
    </lineage>
</organism>
<accession>A0ABN2GRJ4</accession>
<dbReference type="EMBL" id="BAAAMU010000103">
    <property type="protein sequence ID" value="GAA1675656.1"/>
    <property type="molecule type" value="Genomic_DNA"/>
</dbReference>
<reference evidence="1 2" key="1">
    <citation type="journal article" date="2019" name="Int. J. Syst. Evol. Microbiol.">
        <title>The Global Catalogue of Microorganisms (GCM) 10K type strain sequencing project: providing services to taxonomists for standard genome sequencing and annotation.</title>
        <authorList>
            <consortium name="The Broad Institute Genomics Platform"/>
            <consortium name="The Broad Institute Genome Sequencing Center for Infectious Disease"/>
            <person name="Wu L."/>
            <person name="Ma J."/>
        </authorList>
    </citation>
    <scope>NUCLEOTIDE SEQUENCE [LARGE SCALE GENOMIC DNA]</scope>
    <source>
        <strain evidence="1 2">JCM 13929</strain>
    </source>
</reference>
<dbReference type="Pfam" id="PF13455">
    <property type="entry name" value="MUG113"/>
    <property type="match status" value="1"/>
</dbReference>
<evidence type="ECO:0000313" key="1">
    <source>
        <dbReference type="EMBL" id="GAA1675656.1"/>
    </source>
</evidence>
<proteinExistence type="predicted"/>
<protein>
    <recommendedName>
        <fullName evidence="3">DUF4158 domain-containing protein</fullName>
    </recommendedName>
</protein>
<gene>
    <name evidence="1" type="ORF">GCM10009733_085900</name>
</gene>
<evidence type="ECO:0000313" key="2">
    <source>
        <dbReference type="Proteomes" id="UP001500064"/>
    </source>
</evidence>
<keyword evidence="2" id="KW-1185">Reference proteome</keyword>
<dbReference type="Proteomes" id="UP001500064">
    <property type="component" value="Unassembled WGS sequence"/>
</dbReference>
<sequence length="70" mass="8097">MELEARLHAELGDRRLNKVNLRREFFHATPAEVRDLLQKIAGQHLLEYRDTAEALEWRQSVGALQNSSPT</sequence>
<comment type="caution">
    <text evidence="1">The sequence shown here is derived from an EMBL/GenBank/DDBJ whole genome shotgun (WGS) entry which is preliminary data.</text>
</comment>